<dbReference type="SMART" id="SM00544">
    <property type="entry name" value="MA3"/>
    <property type="match status" value="2"/>
</dbReference>
<protein>
    <submittedName>
        <fullName evidence="13">Putative calcium-dependent protein kinase</fullName>
    </submittedName>
</protein>
<keyword evidence="7" id="KW-0142">cGMP-binding</keyword>
<evidence type="ECO:0000256" key="1">
    <source>
        <dbReference type="ARBA" id="ARBA00022527"/>
    </source>
</evidence>
<dbReference type="Pfam" id="PF00027">
    <property type="entry name" value="cNMP_binding"/>
    <property type="match status" value="1"/>
</dbReference>
<dbReference type="AlphaFoldDB" id="A0A1Y5HZR7"/>
<feature type="binding site" evidence="8">
    <location>
        <position position="527"/>
    </location>
    <ligand>
        <name>ATP</name>
        <dbReference type="ChEBI" id="CHEBI:30616"/>
    </ligand>
</feature>
<accession>A0A1Y5HZR7</accession>
<keyword evidence="6 8" id="KW-0067">ATP-binding</keyword>
<dbReference type="eggNOG" id="KOG0032">
    <property type="taxonomic scope" value="Eukaryota"/>
</dbReference>
<dbReference type="Pfam" id="PF00069">
    <property type="entry name" value="Pkinase"/>
    <property type="match status" value="1"/>
</dbReference>
<dbReference type="SMART" id="SM00220">
    <property type="entry name" value="S_TKc"/>
    <property type="match status" value="1"/>
</dbReference>
<reference evidence="13" key="1">
    <citation type="submission" date="2017-04" db="EMBL/GenBank/DDBJ databases">
        <title>Population genomics of picophytoplankton unveils novel chromosome hypervariability.</title>
        <authorList>
            <consortium name="DOE Joint Genome Institute"/>
            <person name="Blanc-Mathieu R."/>
            <person name="Krasovec M."/>
            <person name="Hebrard M."/>
            <person name="Yau S."/>
            <person name="Desgranges E."/>
            <person name="Martin J."/>
            <person name="Schackwitz W."/>
            <person name="Kuo A."/>
            <person name="Salin G."/>
            <person name="Donnadieu C."/>
            <person name="Desdevises Y."/>
            <person name="Sanchez-Ferandin S."/>
            <person name="Moreau H."/>
            <person name="Rivals E."/>
            <person name="Grigoriev I.V."/>
            <person name="Grimsley N."/>
            <person name="Eyre-Walker A."/>
            <person name="Piganeau G."/>
        </authorList>
    </citation>
    <scope>NUCLEOTIDE SEQUENCE [LARGE SCALE GENOMIC DNA]</scope>
    <source>
        <strain evidence="13">RCC 1115</strain>
    </source>
</reference>
<feature type="domain" description="MI" evidence="12">
    <location>
        <begin position="23"/>
        <end position="157"/>
    </location>
</feature>
<evidence type="ECO:0000259" key="12">
    <source>
        <dbReference type="PROSITE" id="PS51366"/>
    </source>
</evidence>
<feature type="domain" description="Cyclic nucleotide-binding" evidence="11">
    <location>
        <begin position="812"/>
        <end position="873"/>
    </location>
</feature>
<dbReference type="Proteomes" id="UP000195557">
    <property type="component" value="Unassembled WGS sequence"/>
</dbReference>
<keyword evidence="4 8" id="KW-0547">Nucleotide-binding</keyword>
<dbReference type="GO" id="GO:0005524">
    <property type="term" value="F:ATP binding"/>
    <property type="evidence" value="ECO:0007669"/>
    <property type="project" value="UniProtKB-UniRule"/>
</dbReference>
<dbReference type="GO" id="GO:0030553">
    <property type="term" value="F:cGMP binding"/>
    <property type="evidence" value="ECO:0007669"/>
    <property type="project" value="UniProtKB-KW"/>
</dbReference>
<evidence type="ECO:0000259" key="11">
    <source>
        <dbReference type="PROSITE" id="PS50042"/>
    </source>
</evidence>
<organism evidence="13">
    <name type="scientific">Ostreococcus tauri</name>
    <name type="common">Marine green alga</name>
    <dbReference type="NCBI Taxonomy" id="70448"/>
    <lineage>
        <taxon>Eukaryota</taxon>
        <taxon>Viridiplantae</taxon>
        <taxon>Chlorophyta</taxon>
        <taxon>Mamiellophyceae</taxon>
        <taxon>Mamiellales</taxon>
        <taxon>Bathycoccaceae</taxon>
        <taxon>Ostreococcus</taxon>
    </lineage>
</organism>
<feature type="compositionally biased region" description="Low complexity" evidence="9">
    <location>
        <begin position="356"/>
        <end position="373"/>
    </location>
</feature>
<dbReference type="PROSITE" id="PS50011">
    <property type="entry name" value="PROTEIN_KINASE_DOM"/>
    <property type="match status" value="1"/>
</dbReference>
<dbReference type="PROSITE" id="PS00107">
    <property type="entry name" value="PROTEIN_KINASE_ATP"/>
    <property type="match status" value="1"/>
</dbReference>
<dbReference type="InterPro" id="IPR016024">
    <property type="entry name" value="ARM-type_fold"/>
</dbReference>
<dbReference type="eggNOG" id="KOG0403">
    <property type="taxonomic scope" value="Eukaryota"/>
</dbReference>
<keyword evidence="3" id="KW-0808">Transferase</keyword>
<dbReference type="PANTHER" id="PTHR24349">
    <property type="entry name" value="SERINE/THREONINE-PROTEIN KINASE"/>
    <property type="match status" value="1"/>
</dbReference>
<dbReference type="InterPro" id="IPR000719">
    <property type="entry name" value="Prot_kinase_dom"/>
</dbReference>
<gene>
    <name evidence="13" type="ORF">BE221DRAFT_62608</name>
</gene>
<evidence type="ECO:0000256" key="9">
    <source>
        <dbReference type="SAM" id="MobiDB-lite"/>
    </source>
</evidence>
<evidence type="ECO:0000256" key="5">
    <source>
        <dbReference type="ARBA" id="ARBA00022777"/>
    </source>
</evidence>
<evidence type="ECO:0000256" key="2">
    <source>
        <dbReference type="ARBA" id="ARBA00022535"/>
    </source>
</evidence>
<feature type="domain" description="MI" evidence="12">
    <location>
        <begin position="198"/>
        <end position="323"/>
    </location>
</feature>
<dbReference type="PROSITE" id="PS51366">
    <property type="entry name" value="MI"/>
    <property type="match status" value="2"/>
</dbReference>
<name>A0A1Y5HZR7_OSTTA</name>
<evidence type="ECO:0000256" key="6">
    <source>
        <dbReference type="ARBA" id="ARBA00022840"/>
    </source>
</evidence>
<evidence type="ECO:0000256" key="7">
    <source>
        <dbReference type="ARBA" id="ARBA00022992"/>
    </source>
</evidence>
<feature type="domain" description="Protein kinase" evidence="10">
    <location>
        <begin position="498"/>
        <end position="782"/>
    </location>
</feature>
<feature type="region of interest" description="Disordered" evidence="9">
    <location>
        <begin position="354"/>
        <end position="379"/>
    </location>
</feature>
<dbReference type="InterPro" id="IPR003891">
    <property type="entry name" value="Initiation_fac_eIF4g_MI"/>
</dbReference>
<dbReference type="Gene3D" id="2.60.120.10">
    <property type="entry name" value="Jelly Rolls"/>
    <property type="match status" value="1"/>
</dbReference>
<dbReference type="SUPFAM" id="SSF48371">
    <property type="entry name" value="ARM repeat"/>
    <property type="match status" value="2"/>
</dbReference>
<sequence length="933" mass="103327">MDRMRALGAIPTGIVDVAATERELKRAVEARTREFFSHCSLDEIVLGVREALGTSIASDGDGRERSGLEAHAVKRMIACALDRGARERELTARAMEALRESGTLDAEDFERGFDRVLAEMADLRLDFPDAMEECVTFLARAVVDDVVSVTYLESACSRDGYGEGRDVARRAKAKLEEVGGEDRVRRTWGGPEGYNASNAKVEMRDIIDEYMVSKDGAEAERRVRRLNMPFYHHQLVKTALVLALEQSVLMPNMIENAVDLLKYLGKSSLVNGSQMAKGFARVTIALKDIAIDVPRAHEIFGEIVDRSKRAGLLPTGLSAWASLKPAAFGGDRSRGHAPLLRLDSAPDLVALARATSKSPDGSPNSSRSASPSPIVKGFNNMSLLRSNSPGLTRMGSAQKQVNARWSGLRAQSAVQNLKQSSRAQGFDAKGMLDKSIPSNRLAHIFRDRIDYKPEGRTKNKLGLKRTNSAPGGLDELDTTRFVRPVGLVHDYRPFLEKYQLLNQIGSGGFAVVHKARHVATDEVVAVKTLHVEGLGHDSDAESSSSSSDDDSDDEGELQAMTLFDVKRELVMMQQLSRHPNIVTIREFFTENDDRVVHVVMDLLEGEELDDLVNERGSPFQEDEVKILMSAMLDAVAFMHGKGVVHRDLKLENFVLAKKGDLTSLNVVDFGLAKALNARQKAQHVCGTLSYIAPEALLAGVYGQGVDVWALGVAMHVLLTHTWPFDDDDEDELYEQIVDCDLDFETEVFENVSDDAKDLIQGLLDPNPKRRLTAAQALEHAWFTGQATHTSNALHNMHTRLDSLISITRQPAERRFKDGDLVTRQGDTSKEFFIITAGECTLTRDGVVVGVRRVGNFVGELRNLEASEAEEALVAWTSARAVGDVRALVFQDTDVDWAYQHDYRLSYEFESMIRKQRRVLAKAAREERKRELLA</sequence>
<dbReference type="PROSITE" id="PS00108">
    <property type="entry name" value="PROTEIN_KINASE_ST"/>
    <property type="match status" value="1"/>
</dbReference>
<feature type="region of interest" description="Disordered" evidence="9">
    <location>
        <begin position="534"/>
        <end position="554"/>
    </location>
</feature>
<dbReference type="InterPro" id="IPR017441">
    <property type="entry name" value="Protein_kinase_ATP_BS"/>
</dbReference>
<dbReference type="InterPro" id="IPR018490">
    <property type="entry name" value="cNMP-bd_dom_sf"/>
</dbReference>
<keyword evidence="2" id="KW-0140">cGMP</keyword>
<dbReference type="SUPFAM" id="SSF56112">
    <property type="entry name" value="Protein kinase-like (PK-like)"/>
    <property type="match status" value="1"/>
</dbReference>
<dbReference type="Gene3D" id="3.30.200.20">
    <property type="entry name" value="Phosphorylase Kinase, domain 1"/>
    <property type="match status" value="1"/>
</dbReference>
<keyword evidence="1" id="KW-0723">Serine/threonine-protein kinase</keyword>
<dbReference type="Gene3D" id="1.25.40.180">
    <property type="match status" value="2"/>
</dbReference>
<evidence type="ECO:0000313" key="13">
    <source>
        <dbReference type="EMBL" id="OUS42796.1"/>
    </source>
</evidence>
<dbReference type="Pfam" id="PF02847">
    <property type="entry name" value="MA3"/>
    <property type="match status" value="2"/>
</dbReference>
<dbReference type="InterPro" id="IPR014710">
    <property type="entry name" value="RmlC-like_jellyroll"/>
</dbReference>
<dbReference type="InterPro" id="IPR008271">
    <property type="entry name" value="Ser/Thr_kinase_AS"/>
</dbReference>
<dbReference type="Gene3D" id="1.10.510.10">
    <property type="entry name" value="Transferase(Phosphotransferase) domain 1"/>
    <property type="match status" value="1"/>
</dbReference>
<dbReference type="InterPro" id="IPR011009">
    <property type="entry name" value="Kinase-like_dom_sf"/>
</dbReference>
<evidence type="ECO:0000256" key="4">
    <source>
        <dbReference type="ARBA" id="ARBA00022741"/>
    </source>
</evidence>
<evidence type="ECO:0000259" key="10">
    <source>
        <dbReference type="PROSITE" id="PS50011"/>
    </source>
</evidence>
<dbReference type="EMBL" id="KZ155838">
    <property type="protein sequence ID" value="OUS42796.1"/>
    <property type="molecule type" value="Genomic_DNA"/>
</dbReference>
<dbReference type="InterPro" id="IPR000595">
    <property type="entry name" value="cNMP-bd_dom"/>
</dbReference>
<dbReference type="InterPro" id="IPR050205">
    <property type="entry name" value="CDPK_Ser/Thr_kinases"/>
</dbReference>
<evidence type="ECO:0000256" key="8">
    <source>
        <dbReference type="PROSITE-ProRule" id="PRU10141"/>
    </source>
</evidence>
<dbReference type="SUPFAM" id="SSF51206">
    <property type="entry name" value="cAMP-binding domain-like"/>
    <property type="match status" value="1"/>
</dbReference>
<keyword evidence="5 13" id="KW-0418">Kinase</keyword>
<proteinExistence type="predicted"/>
<dbReference type="GO" id="GO:0004674">
    <property type="term" value="F:protein serine/threonine kinase activity"/>
    <property type="evidence" value="ECO:0007669"/>
    <property type="project" value="UniProtKB-KW"/>
</dbReference>
<evidence type="ECO:0000256" key="3">
    <source>
        <dbReference type="ARBA" id="ARBA00022679"/>
    </source>
</evidence>
<dbReference type="PROSITE" id="PS50042">
    <property type="entry name" value="CNMP_BINDING_3"/>
    <property type="match status" value="1"/>
</dbReference>